<accession>A0ACC2S6L3</accession>
<reference evidence="1" key="1">
    <citation type="submission" date="2022-04" db="EMBL/GenBank/DDBJ databases">
        <title>Genome of the entomopathogenic fungus Entomophthora muscae.</title>
        <authorList>
            <person name="Elya C."/>
            <person name="Lovett B.R."/>
            <person name="Lee E."/>
            <person name="Macias A.M."/>
            <person name="Hajek A.E."/>
            <person name="De Bivort B.L."/>
            <person name="Kasson M.T."/>
            <person name="De Fine Licht H.H."/>
            <person name="Stajich J.E."/>
        </authorList>
    </citation>
    <scope>NUCLEOTIDE SEQUENCE</scope>
    <source>
        <strain evidence="1">Berkeley</strain>
    </source>
</reference>
<proteinExistence type="predicted"/>
<name>A0ACC2S6L3_9FUNG</name>
<evidence type="ECO:0000313" key="2">
    <source>
        <dbReference type="Proteomes" id="UP001165960"/>
    </source>
</evidence>
<dbReference type="EMBL" id="QTSX02005761">
    <property type="protein sequence ID" value="KAJ9057857.1"/>
    <property type="molecule type" value="Genomic_DNA"/>
</dbReference>
<keyword evidence="2" id="KW-1185">Reference proteome</keyword>
<protein>
    <submittedName>
        <fullName evidence="1">Uncharacterized protein</fullName>
    </submittedName>
</protein>
<evidence type="ECO:0000313" key="1">
    <source>
        <dbReference type="EMBL" id="KAJ9057857.1"/>
    </source>
</evidence>
<sequence length="192" mass="20995">MKFLAVVTAVLASSLELSLDKRGKSLTQFWPEKAVLGQQNKFNLTFYEACKWEGAFNVTFYFSNNTGEVGSLYPIETKHYSVSGIKTLGSTDYTAITPSNDNKTILAEKYVGLSYLVIAKAHADIGFNFWYVAPKQKANVNVTIVAKCDNESKPEILSSIDPENPGPTLVASSYPLSATLALSIALVSTLMY</sequence>
<gene>
    <name evidence="1" type="ORF">DSO57_1018607</name>
</gene>
<organism evidence="1 2">
    <name type="scientific">Entomophthora muscae</name>
    <dbReference type="NCBI Taxonomy" id="34485"/>
    <lineage>
        <taxon>Eukaryota</taxon>
        <taxon>Fungi</taxon>
        <taxon>Fungi incertae sedis</taxon>
        <taxon>Zoopagomycota</taxon>
        <taxon>Entomophthoromycotina</taxon>
        <taxon>Entomophthoromycetes</taxon>
        <taxon>Entomophthorales</taxon>
        <taxon>Entomophthoraceae</taxon>
        <taxon>Entomophthora</taxon>
    </lineage>
</organism>
<dbReference type="Proteomes" id="UP001165960">
    <property type="component" value="Unassembled WGS sequence"/>
</dbReference>
<comment type="caution">
    <text evidence="1">The sequence shown here is derived from an EMBL/GenBank/DDBJ whole genome shotgun (WGS) entry which is preliminary data.</text>
</comment>